<accession>A0A0F9S666</accession>
<gene>
    <name evidence="2" type="ORF">LCGC14_0510050</name>
</gene>
<dbReference type="InterPro" id="IPR006555">
    <property type="entry name" value="ATP-dep_Helicase_C"/>
</dbReference>
<organism evidence="2">
    <name type="scientific">marine sediment metagenome</name>
    <dbReference type="NCBI Taxonomy" id="412755"/>
    <lineage>
        <taxon>unclassified sequences</taxon>
        <taxon>metagenomes</taxon>
        <taxon>ecological metagenomes</taxon>
    </lineage>
</organism>
<dbReference type="InterPro" id="IPR011545">
    <property type="entry name" value="DEAD/DEAH_box_helicase_dom"/>
</dbReference>
<dbReference type="EMBL" id="LAZR01000618">
    <property type="protein sequence ID" value="KKN62594.1"/>
    <property type="molecule type" value="Genomic_DNA"/>
</dbReference>
<comment type="caution">
    <text evidence="2">The sequence shown here is derived from an EMBL/GenBank/DDBJ whole genome shotgun (WGS) entry which is preliminary data.</text>
</comment>
<dbReference type="GO" id="GO:0005524">
    <property type="term" value="F:ATP binding"/>
    <property type="evidence" value="ECO:0007669"/>
    <property type="project" value="InterPro"/>
</dbReference>
<dbReference type="Gene3D" id="3.40.50.300">
    <property type="entry name" value="P-loop containing nucleotide triphosphate hydrolases"/>
    <property type="match status" value="2"/>
</dbReference>
<reference evidence="2" key="1">
    <citation type="journal article" date="2015" name="Nature">
        <title>Complex archaea that bridge the gap between prokaryotes and eukaryotes.</title>
        <authorList>
            <person name="Spang A."/>
            <person name="Saw J.H."/>
            <person name="Jorgensen S.L."/>
            <person name="Zaremba-Niedzwiedzka K."/>
            <person name="Martijn J."/>
            <person name="Lind A.E."/>
            <person name="van Eijk R."/>
            <person name="Schleper C."/>
            <person name="Guy L."/>
            <person name="Ettema T.J."/>
        </authorList>
    </citation>
    <scope>NUCLEOTIDE SEQUENCE</scope>
</reference>
<dbReference type="PANTHER" id="PTHR11472">
    <property type="entry name" value="DNA REPAIR DEAD HELICASE RAD3/XP-D SUBFAMILY MEMBER"/>
    <property type="match status" value="1"/>
</dbReference>
<dbReference type="InterPro" id="IPR027417">
    <property type="entry name" value="P-loop_NTPase"/>
</dbReference>
<dbReference type="GO" id="GO:0006139">
    <property type="term" value="P:nucleobase-containing compound metabolic process"/>
    <property type="evidence" value="ECO:0007669"/>
    <property type="project" value="InterPro"/>
</dbReference>
<dbReference type="Pfam" id="PF13307">
    <property type="entry name" value="Helicase_C_2"/>
    <property type="match status" value="1"/>
</dbReference>
<name>A0A0F9S666_9ZZZZ</name>
<proteinExistence type="predicted"/>
<dbReference type="Pfam" id="PF00270">
    <property type="entry name" value="DEAD"/>
    <property type="match status" value="1"/>
</dbReference>
<feature type="domain" description="ATP-dependent helicase C-terminal" evidence="1">
    <location>
        <begin position="376"/>
        <end position="495"/>
    </location>
</feature>
<evidence type="ECO:0000313" key="2">
    <source>
        <dbReference type="EMBL" id="KKN62594.1"/>
    </source>
</evidence>
<dbReference type="GO" id="GO:0003676">
    <property type="term" value="F:nucleic acid binding"/>
    <property type="evidence" value="ECO:0007669"/>
    <property type="project" value="InterPro"/>
</dbReference>
<dbReference type="PANTHER" id="PTHR11472:SF34">
    <property type="entry name" value="REGULATOR OF TELOMERE ELONGATION HELICASE 1"/>
    <property type="match status" value="1"/>
</dbReference>
<sequence length="524" mass="59492">MTLLPPPSVLLGIDRFEAWYPGQDDLVSQSMDWYHSPSRFLGLSVPTGSGKTLVALLLSHLSGSRTIILTATKGLQAQYSRDISSLGGVLVMGQNNFPCPLVYGLRADEGPCHDGLPCPIKESCPYRTQLAEATRSQLVVTNYAYWLAQTNFAVGLGEIDLLVCDEGHMAFGAMENYLTIFLSKLDIEPVGIHFPEPAGEWGAWRTWAGVAQPLAQENAVRIESEIREYRSQNRQVPNHISRAFRSAKSVAARLERLTSVSEDWVIQKTYHGYRFVPKWVDNYSDHLFHDVPKVVLMSAILSHRAIDYLGVPKGDDRTWIEADSYFPPENTPIWHIPTARINYRTDDFGATIWASRVDQIIQRRLDRKGIVFTVSYERARLLLSRSRFKDIMLTHSTSDVVQVVDKFKTMDPPAVLVSPSVTTGWDFAGETCRYIVVGKIPYPDTQDPVTKARSDDDKEWTSYMAMETLVQECGRATRSSEDRCEVFLIDDTAKWFLYRYSRFAPKWFMQRWRGSLETVPEPLV</sequence>
<dbReference type="InterPro" id="IPR045028">
    <property type="entry name" value="DinG/Rad3-like"/>
</dbReference>
<dbReference type="SUPFAM" id="SSF52540">
    <property type="entry name" value="P-loop containing nucleoside triphosphate hydrolases"/>
    <property type="match status" value="1"/>
</dbReference>
<dbReference type="GO" id="GO:0016818">
    <property type="term" value="F:hydrolase activity, acting on acid anhydrides, in phosphorus-containing anhydrides"/>
    <property type="evidence" value="ECO:0007669"/>
    <property type="project" value="InterPro"/>
</dbReference>
<dbReference type="GO" id="GO:0003678">
    <property type="term" value="F:DNA helicase activity"/>
    <property type="evidence" value="ECO:0007669"/>
    <property type="project" value="TreeGrafter"/>
</dbReference>
<evidence type="ECO:0000259" key="1">
    <source>
        <dbReference type="SMART" id="SM00491"/>
    </source>
</evidence>
<dbReference type="AlphaFoldDB" id="A0A0F9S666"/>
<protein>
    <recommendedName>
        <fullName evidence="1">ATP-dependent helicase C-terminal domain-containing protein</fullName>
    </recommendedName>
</protein>
<dbReference type="SMART" id="SM00491">
    <property type="entry name" value="HELICc2"/>
    <property type="match status" value="1"/>
</dbReference>